<organism evidence="5 6">
    <name type="scientific">Selenomonas artemidis F0399</name>
    <dbReference type="NCBI Taxonomy" id="749551"/>
    <lineage>
        <taxon>Bacteria</taxon>
        <taxon>Bacillati</taxon>
        <taxon>Bacillota</taxon>
        <taxon>Negativicutes</taxon>
        <taxon>Selenomonadales</taxon>
        <taxon>Selenomonadaceae</taxon>
        <taxon>Selenomonas</taxon>
    </lineage>
</organism>
<dbReference type="Gene3D" id="1.10.10.10">
    <property type="entry name" value="Winged helix-like DNA-binding domain superfamily/Winged helix DNA-binding domain"/>
    <property type="match status" value="1"/>
</dbReference>
<accession>E7N352</accession>
<dbReference type="GO" id="GO:0005829">
    <property type="term" value="C:cytosol"/>
    <property type="evidence" value="ECO:0007669"/>
    <property type="project" value="TreeGrafter"/>
</dbReference>
<keyword evidence="6" id="KW-1185">Reference proteome</keyword>
<evidence type="ECO:0000256" key="3">
    <source>
        <dbReference type="ARBA" id="ARBA00023163"/>
    </source>
</evidence>
<dbReference type="CDD" id="cd00038">
    <property type="entry name" value="CAP_ED"/>
    <property type="match status" value="1"/>
</dbReference>
<dbReference type="Pfam" id="PF13545">
    <property type="entry name" value="HTH_Crp_2"/>
    <property type="match status" value="1"/>
</dbReference>
<reference evidence="5 6" key="1">
    <citation type="submission" date="2010-08" db="EMBL/GenBank/DDBJ databases">
        <authorList>
            <person name="Weinstock G."/>
            <person name="Sodergren E."/>
            <person name="Clifton S."/>
            <person name="Fulton L."/>
            <person name="Fulton B."/>
            <person name="Courtney L."/>
            <person name="Fronick C."/>
            <person name="Harrison M."/>
            <person name="Strong C."/>
            <person name="Farmer C."/>
            <person name="Delahaunty K."/>
            <person name="Markovic C."/>
            <person name="Hall O."/>
            <person name="Minx P."/>
            <person name="Tomlinson C."/>
            <person name="Mitreva M."/>
            <person name="Hou S."/>
            <person name="Chen J."/>
            <person name="Wollam A."/>
            <person name="Pepin K.H."/>
            <person name="Johnson M."/>
            <person name="Bhonagiri V."/>
            <person name="Zhang X."/>
            <person name="Suruliraj S."/>
            <person name="Warren W."/>
            <person name="Chinwalla A."/>
            <person name="Mardis E.R."/>
            <person name="Wilson R.K."/>
        </authorList>
    </citation>
    <scope>NUCLEOTIDE SEQUENCE [LARGE SCALE GENOMIC DNA]</scope>
    <source>
        <strain evidence="5 6">F0399</strain>
    </source>
</reference>
<comment type="caution">
    <text evidence="5">The sequence shown here is derived from an EMBL/GenBank/DDBJ whole genome shotgun (WGS) entry which is preliminary data.</text>
</comment>
<dbReference type="InterPro" id="IPR012318">
    <property type="entry name" value="HTH_CRP"/>
</dbReference>
<dbReference type="AlphaFoldDB" id="E7N352"/>
<keyword evidence="1" id="KW-0805">Transcription regulation</keyword>
<gene>
    <name evidence="5" type="ORF">HMPREF9555_01425</name>
</gene>
<dbReference type="HOGENOM" id="CLU_075053_7_2_9"/>
<dbReference type="Gene3D" id="2.60.120.10">
    <property type="entry name" value="Jelly Rolls"/>
    <property type="match status" value="1"/>
</dbReference>
<protein>
    <submittedName>
        <fullName evidence="5">Transcriptional regulator, Crp/Fnr family</fullName>
    </submittedName>
</protein>
<keyword evidence="3" id="KW-0804">Transcription</keyword>
<dbReference type="SMART" id="SM00419">
    <property type="entry name" value="HTH_CRP"/>
    <property type="match status" value="1"/>
</dbReference>
<dbReference type="PANTHER" id="PTHR24567:SF26">
    <property type="entry name" value="REGULATORY PROTEIN YEIL"/>
    <property type="match status" value="1"/>
</dbReference>
<dbReference type="InterPro" id="IPR014710">
    <property type="entry name" value="RmlC-like_jellyroll"/>
</dbReference>
<dbReference type="Proteomes" id="UP000004633">
    <property type="component" value="Unassembled WGS sequence"/>
</dbReference>
<dbReference type="PROSITE" id="PS51063">
    <property type="entry name" value="HTH_CRP_2"/>
    <property type="match status" value="1"/>
</dbReference>
<keyword evidence="2" id="KW-0238">DNA-binding</keyword>
<dbReference type="InterPro" id="IPR018490">
    <property type="entry name" value="cNMP-bd_dom_sf"/>
</dbReference>
<proteinExistence type="predicted"/>
<dbReference type="EMBL" id="AECV01000024">
    <property type="protein sequence ID" value="EFW29397.1"/>
    <property type="molecule type" value="Genomic_DNA"/>
</dbReference>
<dbReference type="SUPFAM" id="SSF46785">
    <property type="entry name" value="Winged helix' DNA-binding domain"/>
    <property type="match status" value="1"/>
</dbReference>
<sequence>MDMSARVRDGCQFREYIQAFPLWNTLTEEEKELLAAHTQYVHYPKGAMVHRGGLARVATMHIMSGSLRVYLLSEEGRELTLYFVRKGDITIVSSTCVLETLTGDVYIDANEDTEVFVSDTAVVRRIFEANTVAHLRAYETAVTRLSETLWKFQQMLFTSADRRLAKFLIEESERTERDEVNFTHEQTAHYLGTAREVVSRLIREYGHEGLVQASRGRIRILDRAALQKRAGA</sequence>
<dbReference type="PANTHER" id="PTHR24567">
    <property type="entry name" value="CRP FAMILY TRANSCRIPTIONAL REGULATORY PROTEIN"/>
    <property type="match status" value="1"/>
</dbReference>
<evidence type="ECO:0000313" key="6">
    <source>
        <dbReference type="Proteomes" id="UP000004633"/>
    </source>
</evidence>
<dbReference type="GO" id="GO:0003700">
    <property type="term" value="F:DNA-binding transcription factor activity"/>
    <property type="evidence" value="ECO:0007669"/>
    <property type="project" value="TreeGrafter"/>
</dbReference>
<dbReference type="SUPFAM" id="SSF51206">
    <property type="entry name" value="cAMP-binding domain-like"/>
    <property type="match status" value="1"/>
</dbReference>
<evidence type="ECO:0000259" key="4">
    <source>
        <dbReference type="PROSITE" id="PS51063"/>
    </source>
</evidence>
<name>E7N352_9FIRM</name>
<evidence type="ECO:0000256" key="2">
    <source>
        <dbReference type="ARBA" id="ARBA00023125"/>
    </source>
</evidence>
<dbReference type="InterPro" id="IPR036388">
    <property type="entry name" value="WH-like_DNA-bd_sf"/>
</dbReference>
<dbReference type="InterPro" id="IPR050397">
    <property type="entry name" value="Env_Response_Regulators"/>
</dbReference>
<dbReference type="InterPro" id="IPR036390">
    <property type="entry name" value="WH_DNA-bd_sf"/>
</dbReference>
<evidence type="ECO:0000313" key="5">
    <source>
        <dbReference type="EMBL" id="EFW29397.1"/>
    </source>
</evidence>
<dbReference type="InterPro" id="IPR000595">
    <property type="entry name" value="cNMP-bd_dom"/>
</dbReference>
<evidence type="ECO:0000256" key="1">
    <source>
        <dbReference type="ARBA" id="ARBA00023015"/>
    </source>
</evidence>
<feature type="domain" description="HTH crp-type" evidence="4">
    <location>
        <begin position="158"/>
        <end position="224"/>
    </location>
</feature>
<dbReference type="STRING" id="749551.HMPREF9555_01425"/>
<dbReference type="GO" id="GO:0003677">
    <property type="term" value="F:DNA binding"/>
    <property type="evidence" value="ECO:0007669"/>
    <property type="project" value="UniProtKB-KW"/>
</dbReference>